<dbReference type="PANTHER" id="PTHR42724:SF1">
    <property type="entry name" value="TETRAACYLDISACCHARIDE 4'-KINASE, MITOCHONDRIAL-RELATED"/>
    <property type="match status" value="1"/>
</dbReference>
<keyword evidence="4" id="KW-0441">Lipid A biosynthesis</keyword>
<sequence length="324" mass="35098">MTEKLARMCWQQYSVVPLLLSRGYRGNDEAEMLRQKLIDIPAVIGIGPDRELTARQLLAGNPHVGVVLVDDGLQHLRLARDLEICMVNALQPFGNGRLIPRGPLREAPERALPRCDLVVLHNASLPSVRPEARAALAARLREMAGHRSPDILHSSVSPSALWPVSGGRPAGGSDDSSWRAIVGSHVICLTGIGCPEALEDLLRGVGAAEVEGASVLNDHEELTPEAVSHARRRFRAVSSEGRRAVVLLTEKDFARHKHSKLRAALDGLPAYVLEVRLEVEEEHVLRWHVGRMLGAQPTNPGGLSGLPCEIGRRCDSTAGEGRGA</sequence>
<evidence type="ECO:0000256" key="3">
    <source>
        <dbReference type="ARBA" id="ARBA00022516"/>
    </source>
</evidence>
<keyword evidence="5" id="KW-0808">Transferase</keyword>
<feature type="non-terminal residue" evidence="10">
    <location>
        <position position="324"/>
    </location>
</feature>
<evidence type="ECO:0000256" key="2">
    <source>
        <dbReference type="ARBA" id="ARBA00012071"/>
    </source>
</evidence>
<dbReference type="GO" id="GO:0016020">
    <property type="term" value="C:membrane"/>
    <property type="evidence" value="ECO:0007669"/>
    <property type="project" value="GOC"/>
</dbReference>
<dbReference type="EC" id="2.7.1.130" evidence="2"/>
<dbReference type="InterPro" id="IPR003758">
    <property type="entry name" value="LpxK"/>
</dbReference>
<evidence type="ECO:0000256" key="6">
    <source>
        <dbReference type="ARBA" id="ARBA00022741"/>
    </source>
</evidence>
<organism evidence="10">
    <name type="scientific">Tetraselmis sp. GSL018</name>
    <dbReference type="NCBI Taxonomy" id="582737"/>
    <lineage>
        <taxon>Eukaryota</taxon>
        <taxon>Viridiplantae</taxon>
        <taxon>Chlorophyta</taxon>
        <taxon>core chlorophytes</taxon>
        <taxon>Chlorodendrophyceae</taxon>
        <taxon>Chlorodendrales</taxon>
        <taxon>Chlorodendraceae</taxon>
        <taxon>Tetraselmis</taxon>
    </lineage>
</organism>
<reference evidence="10" key="1">
    <citation type="submission" date="2014-05" db="EMBL/GenBank/DDBJ databases">
        <title>The transcriptome of the halophilic microalga Tetraselmis sp. GSL018 isolated from the Great Salt Lake, Utah.</title>
        <authorList>
            <person name="Jinkerson R.E."/>
            <person name="D'Adamo S."/>
            <person name="Posewitz M.C."/>
        </authorList>
    </citation>
    <scope>NUCLEOTIDE SEQUENCE</scope>
    <source>
        <strain evidence="10">GSL018</strain>
    </source>
</reference>
<evidence type="ECO:0000313" key="10">
    <source>
        <dbReference type="EMBL" id="JAC83553.1"/>
    </source>
</evidence>
<keyword evidence="6" id="KW-0547">Nucleotide-binding</keyword>
<dbReference type="UniPathway" id="UPA00359">
    <property type="reaction ID" value="UER00482"/>
</dbReference>
<dbReference type="EMBL" id="GBEZ01001415">
    <property type="protein sequence ID" value="JAC83553.1"/>
    <property type="molecule type" value="Transcribed_RNA"/>
</dbReference>
<dbReference type="PANTHER" id="PTHR42724">
    <property type="entry name" value="TETRAACYLDISACCHARIDE 4'-KINASE"/>
    <property type="match status" value="1"/>
</dbReference>
<dbReference type="GO" id="GO:0005524">
    <property type="term" value="F:ATP binding"/>
    <property type="evidence" value="ECO:0007669"/>
    <property type="project" value="UniProtKB-KW"/>
</dbReference>
<protein>
    <recommendedName>
        <fullName evidence="2">tetraacyldisaccharide 4'-kinase</fullName>
        <ecNumber evidence="2">2.7.1.130</ecNumber>
    </recommendedName>
</protein>
<dbReference type="AlphaFoldDB" id="A0A061SGY5"/>
<evidence type="ECO:0000256" key="9">
    <source>
        <dbReference type="ARBA" id="ARBA00023098"/>
    </source>
</evidence>
<dbReference type="GO" id="GO:0009029">
    <property type="term" value="F:lipid-A 4'-kinase activity"/>
    <property type="evidence" value="ECO:0007669"/>
    <property type="project" value="UniProtKB-EC"/>
</dbReference>
<keyword evidence="9" id="KW-0443">Lipid metabolism</keyword>
<proteinExistence type="predicted"/>
<evidence type="ECO:0000256" key="1">
    <source>
        <dbReference type="ARBA" id="ARBA00004870"/>
    </source>
</evidence>
<evidence type="ECO:0000256" key="7">
    <source>
        <dbReference type="ARBA" id="ARBA00022777"/>
    </source>
</evidence>
<keyword evidence="8" id="KW-0067">ATP-binding</keyword>
<keyword evidence="7 10" id="KW-0418">Kinase</keyword>
<gene>
    <name evidence="10" type="ORF">TSPGSL018_3049</name>
</gene>
<dbReference type="GO" id="GO:0009245">
    <property type="term" value="P:lipid A biosynthetic process"/>
    <property type="evidence" value="ECO:0007669"/>
    <property type="project" value="UniProtKB-KW"/>
</dbReference>
<evidence type="ECO:0000256" key="4">
    <source>
        <dbReference type="ARBA" id="ARBA00022556"/>
    </source>
</evidence>
<keyword evidence="3" id="KW-0444">Lipid biosynthesis</keyword>
<accession>A0A061SGY5</accession>
<name>A0A061SGY5_9CHLO</name>
<evidence type="ECO:0000256" key="8">
    <source>
        <dbReference type="ARBA" id="ARBA00022840"/>
    </source>
</evidence>
<dbReference type="Pfam" id="PF02606">
    <property type="entry name" value="LpxK"/>
    <property type="match status" value="1"/>
</dbReference>
<evidence type="ECO:0000256" key="5">
    <source>
        <dbReference type="ARBA" id="ARBA00022679"/>
    </source>
</evidence>
<comment type="pathway">
    <text evidence="1">Glycolipid biosynthesis; lipid IV(A) biosynthesis; lipid IV(A) from (3R)-3-hydroxytetradecanoyl-[acyl-carrier-protein] and UDP-N-acetyl-alpha-D-glucosamine: step 6/6.</text>
</comment>